<evidence type="ECO:0000256" key="1">
    <source>
        <dbReference type="SAM" id="MobiDB-lite"/>
    </source>
</evidence>
<feature type="compositionally biased region" description="Polar residues" evidence="1">
    <location>
        <begin position="611"/>
        <end position="625"/>
    </location>
</feature>
<evidence type="ECO:0000256" key="2">
    <source>
        <dbReference type="SAM" id="Phobius"/>
    </source>
</evidence>
<keyword evidence="2" id="KW-1133">Transmembrane helix</keyword>
<sequence length="631" mass="64346">MAANSNVSGGGDQPTSPANTTPQPTTDNGGGGGSGSGQGGSNNSPTQQQQPTTSKQDNNGGGGNGGGGNNGGTTSVNSSPTANYTPPSTTTLTQMSNNPPPQNTYTPPTTQAQGGNGGGGAGQQQPQTSTQNNNNYPMPQSSSAAVGDPIRGTSAAVSSYHPSSSIASSSSTSHVPSSSSTISSAISSVHPSSLSSTQSSSSSSSAATALSNDAATSTKSFSKGEIGGIAGGAAGGVALLVLIFLCWRRARDKKNWVPPPPPREMAYNSQSISRHRASVSGIVPSVFEPAGADVHRQSSYSTLLAARPSSQFAHSRDPSTSGYYSTYPIATPSSGSGEPTTSPFMAPVSAYTPASEPSPPLSHDLSPGGGIHARSASTDLGNLAGVGIPAHRLYDSESPFHRPGPLPLAGAARRETDSSSQSGSSSGRSNPPRHKTSVDRLRHETSRSSLAGSNGPGALPTFPSGGTGHSSRAPSPSLPSEGEPSSRATSPNPSTYTPSHAHSFNGMAPRQYISSSLSPFPRPYSTISMNTIGPVNISGAPHQGRRMMLQMPELLSSPRPDDGNDYMRERRSMEGTSSSMGAARNREHRLSANSDFGPVSPQRGGHRASLPHSQSASFSGHQSRYTGERAV</sequence>
<keyword evidence="2" id="KW-0812">Transmembrane</keyword>
<accession>A0A1Y1U9H6</accession>
<dbReference type="EMBL" id="NBSH01000013">
    <property type="protein sequence ID" value="ORX34683.1"/>
    <property type="molecule type" value="Genomic_DNA"/>
</dbReference>
<dbReference type="STRING" id="4999.A0A1Y1U9H6"/>
<dbReference type="InParanoid" id="A0A1Y1U9H6"/>
<feature type="compositionally biased region" description="Basic and acidic residues" evidence="1">
    <location>
        <begin position="436"/>
        <end position="446"/>
    </location>
</feature>
<feature type="compositionally biased region" description="Low complexity" evidence="1">
    <location>
        <begin position="474"/>
        <end position="486"/>
    </location>
</feature>
<feature type="compositionally biased region" description="Low complexity" evidence="1">
    <location>
        <begin position="123"/>
        <end position="135"/>
    </location>
</feature>
<dbReference type="GeneID" id="33558542"/>
<feature type="compositionally biased region" description="Low complexity" evidence="1">
    <location>
        <begin position="41"/>
        <end position="53"/>
    </location>
</feature>
<feature type="compositionally biased region" description="Gly residues" evidence="1">
    <location>
        <begin position="59"/>
        <end position="71"/>
    </location>
</feature>
<evidence type="ECO:0000313" key="3">
    <source>
        <dbReference type="EMBL" id="ORX34683.1"/>
    </source>
</evidence>
<feature type="compositionally biased region" description="Low complexity" evidence="1">
    <location>
        <begin position="332"/>
        <end position="343"/>
    </location>
</feature>
<feature type="compositionally biased region" description="Polar residues" evidence="1">
    <location>
        <begin position="1"/>
        <end position="18"/>
    </location>
</feature>
<feature type="compositionally biased region" description="Polar residues" evidence="1">
    <location>
        <begin position="487"/>
        <end position="502"/>
    </location>
</feature>
<feature type="region of interest" description="Disordered" evidence="1">
    <location>
        <begin position="395"/>
        <end position="505"/>
    </location>
</feature>
<keyword evidence="4" id="KW-1185">Reference proteome</keyword>
<dbReference type="RefSeq" id="XP_021868925.1">
    <property type="nucleotide sequence ID" value="XM_022016733.1"/>
</dbReference>
<feature type="region of interest" description="Disordered" evidence="1">
    <location>
        <begin position="332"/>
        <end position="376"/>
    </location>
</feature>
<dbReference type="Proteomes" id="UP000193218">
    <property type="component" value="Unassembled WGS sequence"/>
</dbReference>
<keyword evidence="2" id="KW-0472">Membrane</keyword>
<feature type="region of interest" description="Disordered" evidence="1">
    <location>
        <begin position="554"/>
        <end position="631"/>
    </location>
</feature>
<reference evidence="3 4" key="1">
    <citation type="submission" date="2017-03" db="EMBL/GenBank/DDBJ databases">
        <title>Widespread Adenine N6-methylation of Active Genes in Fungi.</title>
        <authorList>
            <consortium name="DOE Joint Genome Institute"/>
            <person name="Mondo S.J."/>
            <person name="Dannebaum R.O."/>
            <person name="Kuo R.C."/>
            <person name="Louie K.B."/>
            <person name="Bewick A.J."/>
            <person name="Labutti K."/>
            <person name="Haridas S."/>
            <person name="Kuo A."/>
            <person name="Salamov A."/>
            <person name="Ahrendt S.R."/>
            <person name="Lau R."/>
            <person name="Bowen B.P."/>
            <person name="Lipzen A."/>
            <person name="Sullivan W."/>
            <person name="Andreopoulos W.B."/>
            <person name="Clum A."/>
            <person name="Lindquist E."/>
            <person name="Daum C."/>
            <person name="Northen T.R."/>
            <person name="Ramamoorthy G."/>
            <person name="Schmitz R.J."/>
            <person name="Gryganskyi A."/>
            <person name="Culley D."/>
            <person name="Magnuson J."/>
            <person name="James T.Y."/>
            <person name="O'Malley M.A."/>
            <person name="Stajich J.E."/>
            <person name="Spatafora J.W."/>
            <person name="Visel A."/>
            <person name="Grigoriev I.V."/>
        </authorList>
    </citation>
    <scope>NUCLEOTIDE SEQUENCE [LARGE SCALE GENOMIC DNA]</scope>
    <source>
        <strain evidence="3 4">NRRL Y-17943</strain>
    </source>
</reference>
<feature type="compositionally biased region" description="Polar residues" evidence="1">
    <location>
        <begin position="73"/>
        <end position="96"/>
    </location>
</feature>
<feature type="compositionally biased region" description="Low complexity" evidence="1">
    <location>
        <begin position="153"/>
        <end position="218"/>
    </location>
</feature>
<evidence type="ECO:0000313" key="4">
    <source>
        <dbReference type="Proteomes" id="UP000193218"/>
    </source>
</evidence>
<feature type="transmembrane region" description="Helical" evidence="2">
    <location>
        <begin position="226"/>
        <end position="247"/>
    </location>
</feature>
<feature type="compositionally biased region" description="Low complexity" evidence="1">
    <location>
        <begin position="418"/>
        <end position="429"/>
    </location>
</feature>
<dbReference type="OrthoDB" id="2564352at2759"/>
<feature type="compositionally biased region" description="Gly residues" evidence="1">
    <location>
        <begin position="28"/>
        <end position="40"/>
    </location>
</feature>
<name>A0A1Y1U9H6_9TREE</name>
<comment type="caution">
    <text evidence="3">The sequence shown here is derived from an EMBL/GenBank/DDBJ whole genome shotgun (WGS) entry which is preliminary data.</text>
</comment>
<protein>
    <submittedName>
        <fullName evidence="3">Uncharacterized protein</fullName>
    </submittedName>
</protein>
<proteinExistence type="predicted"/>
<dbReference type="AlphaFoldDB" id="A0A1Y1U9H6"/>
<feature type="compositionally biased region" description="Low complexity" evidence="1">
    <location>
        <begin position="103"/>
        <end position="113"/>
    </location>
</feature>
<gene>
    <name evidence="3" type="ORF">BD324DRAFT_634480</name>
</gene>
<feature type="compositionally biased region" description="Basic and acidic residues" evidence="1">
    <location>
        <begin position="559"/>
        <end position="573"/>
    </location>
</feature>
<organism evidence="3 4">
    <name type="scientific">Kockovaella imperatae</name>
    <dbReference type="NCBI Taxonomy" id="4999"/>
    <lineage>
        <taxon>Eukaryota</taxon>
        <taxon>Fungi</taxon>
        <taxon>Dikarya</taxon>
        <taxon>Basidiomycota</taxon>
        <taxon>Agaricomycotina</taxon>
        <taxon>Tremellomycetes</taxon>
        <taxon>Tremellales</taxon>
        <taxon>Cuniculitremaceae</taxon>
        <taxon>Kockovaella</taxon>
    </lineage>
</organism>
<feature type="region of interest" description="Disordered" evidence="1">
    <location>
        <begin position="1"/>
        <end position="220"/>
    </location>
</feature>